<evidence type="ECO:0000313" key="2">
    <source>
        <dbReference type="EnsemblMetazoa" id="CLYHEMP014904.1"/>
    </source>
</evidence>
<protein>
    <submittedName>
        <fullName evidence="2">Uncharacterized protein</fullName>
    </submittedName>
</protein>
<feature type="compositionally biased region" description="Basic and acidic residues" evidence="1">
    <location>
        <begin position="81"/>
        <end position="103"/>
    </location>
</feature>
<reference evidence="2" key="1">
    <citation type="submission" date="2021-01" db="UniProtKB">
        <authorList>
            <consortium name="EnsemblMetazoa"/>
        </authorList>
    </citation>
    <scope>IDENTIFICATION</scope>
</reference>
<dbReference type="Proteomes" id="UP000594262">
    <property type="component" value="Unplaced"/>
</dbReference>
<evidence type="ECO:0000256" key="1">
    <source>
        <dbReference type="SAM" id="MobiDB-lite"/>
    </source>
</evidence>
<keyword evidence="3" id="KW-1185">Reference proteome</keyword>
<proteinExistence type="predicted"/>
<name>A0A7M5WY12_9CNID</name>
<organism evidence="2 3">
    <name type="scientific">Clytia hemisphaerica</name>
    <dbReference type="NCBI Taxonomy" id="252671"/>
    <lineage>
        <taxon>Eukaryota</taxon>
        <taxon>Metazoa</taxon>
        <taxon>Cnidaria</taxon>
        <taxon>Hydrozoa</taxon>
        <taxon>Hydroidolina</taxon>
        <taxon>Leptothecata</taxon>
        <taxon>Obeliida</taxon>
        <taxon>Clytiidae</taxon>
        <taxon>Clytia</taxon>
    </lineage>
</organism>
<feature type="region of interest" description="Disordered" evidence="1">
    <location>
        <begin position="78"/>
        <end position="103"/>
    </location>
</feature>
<dbReference type="EnsemblMetazoa" id="CLYHEMT014904.1">
    <property type="protein sequence ID" value="CLYHEMP014904.1"/>
    <property type="gene ID" value="CLYHEMG014904"/>
</dbReference>
<accession>A0A7M5WY12</accession>
<sequence length="103" mass="11379">MKIRLTSCVPFHRKKATLSSTHQETLKSATSASSNTLDIAVNMRNEILSLLANSMTSLSNASHEELYIYISPSMNSSETNLHVEGESNQKLSEKQGVLSEKHD</sequence>
<evidence type="ECO:0000313" key="3">
    <source>
        <dbReference type="Proteomes" id="UP000594262"/>
    </source>
</evidence>
<dbReference type="AlphaFoldDB" id="A0A7M5WY12"/>